<dbReference type="AlphaFoldDB" id="A0A853J5H8"/>
<feature type="transmembrane region" description="Helical" evidence="6">
    <location>
        <begin position="340"/>
        <end position="362"/>
    </location>
</feature>
<feature type="transmembrane region" description="Helical" evidence="6">
    <location>
        <begin position="152"/>
        <end position="175"/>
    </location>
</feature>
<keyword evidence="2" id="KW-1003">Cell membrane</keyword>
<evidence type="ECO:0000313" key="8">
    <source>
        <dbReference type="Proteomes" id="UP000552935"/>
    </source>
</evidence>
<feature type="transmembrane region" description="Helical" evidence="6">
    <location>
        <begin position="464"/>
        <end position="484"/>
    </location>
</feature>
<evidence type="ECO:0000256" key="4">
    <source>
        <dbReference type="ARBA" id="ARBA00022989"/>
    </source>
</evidence>
<organism evidence="7 8">
    <name type="scientific">Lacticaseibacillus rhamnosus</name>
    <name type="common">Lactobacillus rhamnosus</name>
    <dbReference type="NCBI Taxonomy" id="47715"/>
    <lineage>
        <taxon>Bacteria</taxon>
        <taxon>Bacillati</taxon>
        <taxon>Bacillota</taxon>
        <taxon>Bacilli</taxon>
        <taxon>Lactobacillales</taxon>
        <taxon>Lactobacillaceae</taxon>
        <taxon>Lacticaseibacillus</taxon>
    </lineage>
</organism>
<evidence type="ECO:0000256" key="3">
    <source>
        <dbReference type="ARBA" id="ARBA00022692"/>
    </source>
</evidence>
<protein>
    <submittedName>
        <fullName evidence="7">Lipopolysaccharide biosynthesis protein</fullName>
    </submittedName>
</protein>
<proteinExistence type="predicted"/>
<keyword evidence="5 6" id="KW-0472">Membrane</keyword>
<feature type="transmembrane region" description="Helical" evidence="6">
    <location>
        <begin position="91"/>
        <end position="109"/>
    </location>
</feature>
<feature type="transmembrane region" description="Helical" evidence="6">
    <location>
        <begin position="46"/>
        <end position="70"/>
    </location>
</feature>
<dbReference type="PANTHER" id="PTHR30250">
    <property type="entry name" value="PST FAMILY PREDICTED COLANIC ACID TRANSPORTER"/>
    <property type="match status" value="1"/>
</dbReference>
<feature type="transmembrane region" description="Helical" evidence="6">
    <location>
        <begin position="304"/>
        <end position="328"/>
    </location>
</feature>
<gene>
    <name evidence="7" type="ORF">H0N82_09825</name>
</gene>
<comment type="caution">
    <text evidence="7">The sequence shown here is derived from an EMBL/GenBank/DDBJ whole genome shotgun (WGS) entry which is preliminary data.</text>
</comment>
<sequence>MRQNKLAIRNAISGTLMQLIKILLNFIVRTAFIYTLGEQAVGLNGLFTNILSILSLTELGFGAAVVTHMYKPLAQNDKKRIVELMRIYRTIYLFVGFAIVMIGMIILPLLPALTKTYTGELNVQILFVLYLLNVALTYFMGYKTSILNADQLGYIVSNSFAVMLIVQSLFQIALLVIFQSFYAYLIVAIAATILQNIYIWHVVNNRYPYVAHIKRIASFKDLRSVMDYVKPLLVYQISGVINTSTDSIVISQWLNISITGFYSNYMMILNALLALVTSLITSVTATIGNIVYSRSEHLFLTFKRLFSVSAGIATFVSICVSALLRPFIEVWLGHQYAFGWQVSALFATNLYVTILGLPLLVFREATGSFIHRQYIPVVSVFLNLGFSILLVNKIGVAGVIVGTLFGRLMTYTWNDPSIIFKYHFKKSSRKFIISLFSEIFVMAALFSVTSWITSLIIHYSFAKFLGVMIVMIILSAFFAILRVLRVISFEDLLHGRIFK</sequence>
<evidence type="ECO:0000256" key="2">
    <source>
        <dbReference type="ARBA" id="ARBA00022475"/>
    </source>
</evidence>
<feature type="transmembrane region" description="Helical" evidence="6">
    <location>
        <begin position="266"/>
        <end position="292"/>
    </location>
</feature>
<feature type="transmembrane region" description="Helical" evidence="6">
    <location>
        <begin position="232"/>
        <end position="254"/>
    </location>
</feature>
<name>A0A853J5H8_LACRH</name>
<comment type="subcellular location">
    <subcellularLocation>
        <location evidence="1">Cell membrane</location>
        <topology evidence="1">Multi-pass membrane protein</topology>
    </subcellularLocation>
</comment>
<evidence type="ECO:0000256" key="6">
    <source>
        <dbReference type="SAM" id="Phobius"/>
    </source>
</evidence>
<accession>A0A853J5H8</accession>
<reference evidence="7 8" key="1">
    <citation type="submission" date="2020-07" db="EMBL/GenBank/DDBJ databases">
        <title>Organ Donor 1.</title>
        <authorList>
            <person name="Marsh A.J."/>
            <person name="Azcarate-Peril M.A."/>
        </authorList>
    </citation>
    <scope>NUCLEOTIDE SEQUENCE [LARGE SCALE GENOMIC DNA]</scope>
    <source>
        <strain evidence="7 8">AMC0712</strain>
    </source>
</reference>
<dbReference type="EMBL" id="JACCKI010000007">
    <property type="protein sequence ID" value="NZA05383.1"/>
    <property type="molecule type" value="Genomic_DNA"/>
</dbReference>
<feature type="transmembrane region" description="Helical" evidence="6">
    <location>
        <begin position="181"/>
        <end position="200"/>
    </location>
</feature>
<dbReference type="InterPro" id="IPR002797">
    <property type="entry name" value="Polysacc_synth"/>
</dbReference>
<dbReference type="RefSeq" id="WP_005692793.1">
    <property type="nucleotide sequence ID" value="NZ_CM122993.1"/>
</dbReference>
<evidence type="ECO:0000313" key="7">
    <source>
        <dbReference type="EMBL" id="NZA05383.1"/>
    </source>
</evidence>
<keyword evidence="3 6" id="KW-0812">Transmembrane</keyword>
<dbReference type="InterPro" id="IPR050833">
    <property type="entry name" value="Poly_Biosynth_Transport"/>
</dbReference>
<dbReference type="GO" id="GO:0005886">
    <property type="term" value="C:plasma membrane"/>
    <property type="evidence" value="ECO:0007669"/>
    <property type="project" value="UniProtKB-SubCell"/>
</dbReference>
<keyword evidence="4 6" id="KW-1133">Transmembrane helix</keyword>
<evidence type="ECO:0000256" key="1">
    <source>
        <dbReference type="ARBA" id="ARBA00004651"/>
    </source>
</evidence>
<dbReference type="PANTHER" id="PTHR30250:SF26">
    <property type="entry name" value="PSMA PROTEIN"/>
    <property type="match status" value="1"/>
</dbReference>
<feature type="transmembrane region" description="Helical" evidence="6">
    <location>
        <begin position="121"/>
        <end position="140"/>
    </location>
</feature>
<dbReference type="Proteomes" id="UP000552935">
    <property type="component" value="Unassembled WGS sequence"/>
</dbReference>
<evidence type="ECO:0000256" key="5">
    <source>
        <dbReference type="ARBA" id="ARBA00023136"/>
    </source>
</evidence>
<feature type="transmembrane region" description="Helical" evidence="6">
    <location>
        <begin position="12"/>
        <end position="34"/>
    </location>
</feature>
<feature type="transmembrane region" description="Helical" evidence="6">
    <location>
        <begin position="435"/>
        <end position="458"/>
    </location>
</feature>
<feature type="transmembrane region" description="Helical" evidence="6">
    <location>
        <begin position="397"/>
        <end position="414"/>
    </location>
</feature>
<dbReference type="Pfam" id="PF01943">
    <property type="entry name" value="Polysacc_synt"/>
    <property type="match status" value="1"/>
</dbReference>
<feature type="transmembrane region" description="Helical" evidence="6">
    <location>
        <begin position="374"/>
        <end position="391"/>
    </location>
</feature>